<name>A0A0D0D7C5_9AGAM</name>
<reference evidence="2" key="2">
    <citation type="submission" date="2015-01" db="EMBL/GenBank/DDBJ databases">
        <title>Evolutionary Origins and Diversification of the Mycorrhizal Mutualists.</title>
        <authorList>
            <consortium name="DOE Joint Genome Institute"/>
            <consortium name="Mycorrhizal Genomics Consortium"/>
            <person name="Kohler A."/>
            <person name="Kuo A."/>
            <person name="Nagy L.G."/>
            <person name="Floudas D."/>
            <person name="Copeland A."/>
            <person name="Barry K.W."/>
            <person name="Cichocki N."/>
            <person name="Veneault-Fourrey C."/>
            <person name="LaButti K."/>
            <person name="Lindquist E.A."/>
            <person name="Lipzen A."/>
            <person name="Lundell T."/>
            <person name="Morin E."/>
            <person name="Murat C."/>
            <person name="Riley R."/>
            <person name="Ohm R."/>
            <person name="Sun H."/>
            <person name="Tunlid A."/>
            <person name="Henrissat B."/>
            <person name="Grigoriev I.V."/>
            <person name="Hibbett D.S."/>
            <person name="Martin F."/>
        </authorList>
    </citation>
    <scope>NUCLEOTIDE SEQUENCE [LARGE SCALE GENOMIC DNA]</scope>
    <source>
        <strain evidence="2">Ve08.2h10</strain>
    </source>
</reference>
<dbReference type="Proteomes" id="UP000054538">
    <property type="component" value="Unassembled WGS sequence"/>
</dbReference>
<proteinExistence type="predicted"/>
<gene>
    <name evidence="1" type="ORF">PAXRUDRAFT_835440</name>
</gene>
<dbReference type="InParanoid" id="A0A0D0D7C5"/>
<keyword evidence="2" id="KW-1185">Reference proteome</keyword>
<protein>
    <submittedName>
        <fullName evidence="1">Uncharacterized protein</fullName>
    </submittedName>
</protein>
<accession>A0A0D0D7C5</accession>
<organism evidence="1 2">
    <name type="scientific">Paxillus rubicundulus Ve08.2h10</name>
    <dbReference type="NCBI Taxonomy" id="930991"/>
    <lineage>
        <taxon>Eukaryota</taxon>
        <taxon>Fungi</taxon>
        <taxon>Dikarya</taxon>
        <taxon>Basidiomycota</taxon>
        <taxon>Agaricomycotina</taxon>
        <taxon>Agaricomycetes</taxon>
        <taxon>Agaricomycetidae</taxon>
        <taxon>Boletales</taxon>
        <taxon>Paxilineae</taxon>
        <taxon>Paxillaceae</taxon>
        <taxon>Paxillus</taxon>
    </lineage>
</organism>
<dbReference type="HOGENOM" id="CLU_2904846_0_0_1"/>
<dbReference type="EMBL" id="KN827643">
    <property type="protein sequence ID" value="KIK76149.1"/>
    <property type="molecule type" value="Genomic_DNA"/>
</dbReference>
<evidence type="ECO:0000313" key="2">
    <source>
        <dbReference type="Proteomes" id="UP000054538"/>
    </source>
</evidence>
<dbReference type="AlphaFoldDB" id="A0A0D0D7C5"/>
<dbReference type="OrthoDB" id="3270058at2759"/>
<evidence type="ECO:0000313" key="1">
    <source>
        <dbReference type="EMBL" id="KIK76149.1"/>
    </source>
</evidence>
<sequence length="62" mass="6659">MPVISTANHPPSFNAAAISTAMAAQLKFWIDKANMAAGRKVLTKVGRVDDLSDKNYNRAVIA</sequence>
<reference evidence="1 2" key="1">
    <citation type="submission" date="2014-04" db="EMBL/GenBank/DDBJ databases">
        <authorList>
            <consortium name="DOE Joint Genome Institute"/>
            <person name="Kuo A."/>
            <person name="Kohler A."/>
            <person name="Jargeat P."/>
            <person name="Nagy L.G."/>
            <person name="Floudas D."/>
            <person name="Copeland A."/>
            <person name="Barry K.W."/>
            <person name="Cichocki N."/>
            <person name="Veneault-Fourrey C."/>
            <person name="LaButti K."/>
            <person name="Lindquist E.A."/>
            <person name="Lipzen A."/>
            <person name="Lundell T."/>
            <person name="Morin E."/>
            <person name="Murat C."/>
            <person name="Sun H."/>
            <person name="Tunlid A."/>
            <person name="Henrissat B."/>
            <person name="Grigoriev I.V."/>
            <person name="Hibbett D.S."/>
            <person name="Martin F."/>
            <person name="Nordberg H.P."/>
            <person name="Cantor M.N."/>
            <person name="Hua S.X."/>
        </authorList>
    </citation>
    <scope>NUCLEOTIDE SEQUENCE [LARGE SCALE GENOMIC DNA]</scope>
    <source>
        <strain evidence="1 2">Ve08.2h10</strain>
    </source>
</reference>